<dbReference type="InterPro" id="IPR034161">
    <property type="entry name" value="Pepsin-like_plant"/>
</dbReference>
<dbReference type="Proteomes" id="UP000189703">
    <property type="component" value="Unplaced"/>
</dbReference>
<comment type="similarity">
    <text evidence="2">Belongs to the peptidase A1 family.</text>
</comment>
<dbReference type="eggNOG" id="KOG1339">
    <property type="taxonomic scope" value="Eukaryota"/>
</dbReference>
<evidence type="ECO:0000256" key="4">
    <source>
        <dbReference type="ARBA" id="ARBA00022670"/>
    </source>
</evidence>
<evidence type="ECO:0000256" key="2">
    <source>
        <dbReference type="ARBA" id="ARBA00007447"/>
    </source>
</evidence>
<dbReference type="InterPro" id="IPR051708">
    <property type="entry name" value="Plant_Aspart_Prot_A1"/>
</dbReference>
<keyword evidence="5" id="KW-0064">Aspartyl protease</keyword>
<protein>
    <submittedName>
        <fullName evidence="9">Aspartic proteinase CDR1-like</fullName>
    </submittedName>
</protein>
<comment type="subcellular location">
    <subcellularLocation>
        <location evidence="1">Secreted</location>
    </subcellularLocation>
</comment>
<evidence type="ECO:0000256" key="3">
    <source>
        <dbReference type="ARBA" id="ARBA00022525"/>
    </source>
</evidence>
<dbReference type="GeneID" id="104603908"/>
<evidence type="ECO:0000256" key="7">
    <source>
        <dbReference type="ARBA" id="ARBA00023180"/>
    </source>
</evidence>
<gene>
    <name evidence="9" type="primary">LOC104603908</name>
</gene>
<evidence type="ECO:0000313" key="8">
    <source>
        <dbReference type="Proteomes" id="UP000189703"/>
    </source>
</evidence>
<evidence type="ECO:0000256" key="6">
    <source>
        <dbReference type="ARBA" id="ARBA00022801"/>
    </source>
</evidence>
<dbReference type="Pfam" id="PF14541">
    <property type="entry name" value="TAXi_C"/>
    <property type="match status" value="1"/>
</dbReference>
<keyword evidence="4" id="KW-0645">Protease</keyword>
<dbReference type="FunFam" id="2.40.70.10:FF:000050">
    <property type="entry name" value="Aspartic proteinase CDR1"/>
    <property type="match status" value="1"/>
</dbReference>
<keyword evidence="8" id="KW-1185">Reference proteome</keyword>
<name>A0A1U8AK83_NELNU</name>
<dbReference type="OMA" id="APRDCAN"/>
<dbReference type="InterPro" id="IPR032799">
    <property type="entry name" value="TAXi_C"/>
</dbReference>
<dbReference type="PROSITE" id="PS51767">
    <property type="entry name" value="PEPTIDASE_A1"/>
    <property type="match status" value="1"/>
</dbReference>
<dbReference type="InterPro" id="IPR021109">
    <property type="entry name" value="Peptidase_aspartic_dom_sf"/>
</dbReference>
<sequence>MIPFPAFYVLVSAMIFFIYLPNPSRIEARDGGFTVELIHRDSPFSPFYNSAETQSIRLRKAVHRSISRVGYLRSRSLSSAASSSPKTFVSMVTPSSGEYLIKLSIGTPPFEFFAIVDTGSDLTWTKCKPDNQDYDQSASFFYPQASSSYHDLSCLSRPCQDLHPSSCIYGQACQYSYSYKDNSSIAGALASEKLTFNSVVMENIVFGCAYAYNGVLTNIGAGLIGLGGGPVSLITQLAPSIGGKLSYCLVPLQDSNMGSTISFGNKAMVHSSNSVSTPLVSKEPTTFYFLNLEGLSVNDKKFDAIQTYGNIIIDSGTTYTYLSIDLYSQLELKLVDVINLTRAEDPTRTFRLCYEGNPFIRLPDITFHFTGADLILGSLNTFIETDGLVCLAILPSNDCLSIFGNMAQRNFVVTYDLEERKVLFASTRCSSTSYSDGVLHLHPSVLLLLLSLSIYKLLITSYLPWDVSTSKIIDH</sequence>
<keyword evidence="3" id="KW-0964">Secreted</keyword>
<dbReference type="OrthoDB" id="771136at2759"/>
<dbReference type="GO" id="GO:0005576">
    <property type="term" value="C:extracellular region"/>
    <property type="evidence" value="ECO:0000318"/>
    <property type="project" value="GO_Central"/>
</dbReference>
<organism evidence="8 9">
    <name type="scientific">Nelumbo nucifera</name>
    <name type="common">Sacred lotus</name>
    <dbReference type="NCBI Taxonomy" id="4432"/>
    <lineage>
        <taxon>Eukaryota</taxon>
        <taxon>Viridiplantae</taxon>
        <taxon>Streptophyta</taxon>
        <taxon>Embryophyta</taxon>
        <taxon>Tracheophyta</taxon>
        <taxon>Spermatophyta</taxon>
        <taxon>Magnoliopsida</taxon>
        <taxon>Proteales</taxon>
        <taxon>Nelumbonaceae</taxon>
        <taxon>Nelumbo</taxon>
    </lineage>
</organism>
<dbReference type="Pfam" id="PF14543">
    <property type="entry name" value="TAXi_N"/>
    <property type="match status" value="1"/>
</dbReference>
<dbReference type="AlphaFoldDB" id="A0A1U8AK83"/>
<keyword evidence="7" id="KW-0325">Glycoprotein</keyword>
<evidence type="ECO:0000256" key="1">
    <source>
        <dbReference type="ARBA" id="ARBA00004613"/>
    </source>
</evidence>
<dbReference type="Gene3D" id="2.40.70.10">
    <property type="entry name" value="Acid Proteases"/>
    <property type="match status" value="2"/>
</dbReference>
<reference evidence="9" key="1">
    <citation type="submission" date="2025-08" db="UniProtKB">
        <authorList>
            <consortium name="RefSeq"/>
        </authorList>
    </citation>
    <scope>IDENTIFICATION</scope>
</reference>
<dbReference type="PANTHER" id="PTHR47967">
    <property type="entry name" value="OS07G0603500 PROTEIN-RELATED"/>
    <property type="match status" value="1"/>
</dbReference>
<dbReference type="KEGG" id="nnu:104603908"/>
<proteinExistence type="inferred from homology"/>
<dbReference type="CDD" id="cd05476">
    <property type="entry name" value="pepsin_A_like_plant"/>
    <property type="match status" value="1"/>
</dbReference>
<dbReference type="InterPro" id="IPR032861">
    <property type="entry name" value="TAXi_N"/>
</dbReference>
<dbReference type="PRINTS" id="PR00792">
    <property type="entry name" value="PEPSIN"/>
</dbReference>
<dbReference type="GO" id="GO:0004190">
    <property type="term" value="F:aspartic-type endopeptidase activity"/>
    <property type="evidence" value="ECO:0000318"/>
    <property type="project" value="GO_Central"/>
</dbReference>
<accession>A0A1U8AK83</accession>
<dbReference type="RefSeq" id="XP_010266374.1">
    <property type="nucleotide sequence ID" value="XM_010268072.2"/>
</dbReference>
<dbReference type="InterPro" id="IPR001461">
    <property type="entry name" value="Aspartic_peptidase_A1"/>
</dbReference>
<keyword evidence="6" id="KW-0378">Hydrolase</keyword>
<dbReference type="InterPro" id="IPR033121">
    <property type="entry name" value="PEPTIDASE_A1"/>
</dbReference>
<dbReference type="SUPFAM" id="SSF50630">
    <property type="entry name" value="Acid proteases"/>
    <property type="match status" value="1"/>
</dbReference>
<evidence type="ECO:0000313" key="9">
    <source>
        <dbReference type="RefSeq" id="XP_010266374.1"/>
    </source>
</evidence>
<evidence type="ECO:0000256" key="5">
    <source>
        <dbReference type="ARBA" id="ARBA00022750"/>
    </source>
</evidence>
<dbReference type="PANTHER" id="PTHR47967:SF128">
    <property type="entry name" value="ASPARTIC PROTEINASE CDR1-LIKE"/>
    <property type="match status" value="1"/>
</dbReference>
<dbReference type="FunFam" id="2.40.70.10:FF:000031">
    <property type="entry name" value="Aspartyl protease AED1"/>
    <property type="match status" value="1"/>
</dbReference>
<dbReference type="GO" id="GO:0006508">
    <property type="term" value="P:proteolysis"/>
    <property type="evidence" value="ECO:0007669"/>
    <property type="project" value="UniProtKB-KW"/>
</dbReference>